<dbReference type="InterPro" id="IPR023620">
    <property type="entry name" value="SmpB"/>
</dbReference>
<dbReference type="Pfam" id="PF01668">
    <property type="entry name" value="SmpB"/>
    <property type="match status" value="1"/>
</dbReference>
<protein>
    <recommendedName>
        <fullName evidence="3">SsrA-binding protein</fullName>
    </recommendedName>
    <alternativeName>
        <fullName evidence="3">Small protein B</fullName>
    </alternativeName>
</protein>
<dbReference type="HAMAP" id="MF_00023">
    <property type="entry name" value="SmpB"/>
    <property type="match status" value="1"/>
</dbReference>
<dbReference type="GO" id="GO:0070930">
    <property type="term" value="P:trans-translation-dependent protein tagging"/>
    <property type="evidence" value="ECO:0007669"/>
    <property type="project" value="TreeGrafter"/>
</dbReference>
<evidence type="ECO:0000256" key="2">
    <source>
        <dbReference type="ARBA" id="ARBA00022884"/>
    </source>
</evidence>
<comment type="similarity">
    <text evidence="3">Belongs to the SmpB family.</text>
</comment>
<dbReference type="GO" id="GO:0003723">
    <property type="term" value="F:RNA binding"/>
    <property type="evidence" value="ECO:0007669"/>
    <property type="project" value="UniProtKB-UniRule"/>
</dbReference>
<keyword evidence="5" id="KW-1185">Reference proteome</keyword>
<name>A0A1P9X362_9BACT</name>
<organism evidence="4 5">
    <name type="scientific">Spirosoma montaniterrae</name>
    <dbReference type="NCBI Taxonomy" id="1178516"/>
    <lineage>
        <taxon>Bacteria</taxon>
        <taxon>Pseudomonadati</taxon>
        <taxon>Bacteroidota</taxon>
        <taxon>Cytophagia</taxon>
        <taxon>Cytophagales</taxon>
        <taxon>Cytophagaceae</taxon>
        <taxon>Spirosoma</taxon>
    </lineage>
</organism>
<comment type="function">
    <text evidence="3">Required for rescue of stalled ribosomes mediated by trans-translation. Binds to transfer-messenger RNA (tmRNA), required for stable association of tmRNA with ribosomes. tmRNA and SmpB together mimic tRNA shape, replacing the anticodon stem-loop with SmpB. tmRNA is encoded by the ssrA gene; the 2 termini fold to resemble tRNA(Ala) and it encodes a 'tag peptide', a short internal open reading frame. During trans-translation Ala-aminoacylated tmRNA acts like a tRNA, entering the A-site of stalled ribosomes, displacing the stalled mRNA. The ribosome then switches to translate the ORF on the tmRNA; the nascent peptide is terminated with the 'tag peptide' encoded by the tmRNA and targeted for degradation. The ribosome is freed to recommence translation, which seems to be the essential function of trans-translation.</text>
</comment>
<dbReference type="PROSITE" id="PS01317">
    <property type="entry name" value="SSRP"/>
    <property type="match status" value="1"/>
</dbReference>
<dbReference type="NCBIfam" id="NF003843">
    <property type="entry name" value="PRK05422.1"/>
    <property type="match status" value="1"/>
</dbReference>
<dbReference type="InterPro" id="IPR020081">
    <property type="entry name" value="SsrA-bd_prot_CS"/>
</dbReference>
<dbReference type="KEGG" id="smon:AWR27_23910"/>
<dbReference type="STRING" id="1178516.AWR27_23910"/>
<dbReference type="EMBL" id="CP014263">
    <property type="protein sequence ID" value="AQG82072.1"/>
    <property type="molecule type" value="Genomic_DNA"/>
</dbReference>
<dbReference type="Gene3D" id="2.40.280.10">
    <property type="match status" value="1"/>
</dbReference>
<dbReference type="PANTHER" id="PTHR30308:SF2">
    <property type="entry name" value="SSRA-BINDING PROTEIN"/>
    <property type="match status" value="1"/>
</dbReference>
<evidence type="ECO:0000256" key="3">
    <source>
        <dbReference type="HAMAP-Rule" id="MF_00023"/>
    </source>
</evidence>
<proteinExistence type="inferred from homology"/>
<evidence type="ECO:0000313" key="5">
    <source>
        <dbReference type="Proteomes" id="UP000187941"/>
    </source>
</evidence>
<dbReference type="InterPro" id="IPR000037">
    <property type="entry name" value="SsrA-bd_prot"/>
</dbReference>
<dbReference type="GO" id="GO:0005829">
    <property type="term" value="C:cytosol"/>
    <property type="evidence" value="ECO:0007669"/>
    <property type="project" value="TreeGrafter"/>
</dbReference>
<dbReference type="PANTHER" id="PTHR30308">
    <property type="entry name" value="TMRNA-BINDING COMPONENT OF TRANS-TRANSLATION TAGGING COMPLEX"/>
    <property type="match status" value="1"/>
</dbReference>
<sequence length="153" mass="17760">MASAPIVKQVDIRNRRASFEYAFLEKYTAGIVLTGTEIKSVRQGKVNLQDAYCLIHGDELFIRQMNISTYSEGTHYNHEPLRDRKLLLTKREIKRLADKLKDQGLTIVPIRMFTSERGFAKIEIALAKGKKLFDKRESIKERDVERDMRRGSE</sequence>
<dbReference type="AlphaFoldDB" id="A0A1P9X362"/>
<keyword evidence="1 3" id="KW-0963">Cytoplasm</keyword>
<dbReference type="OrthoDB" id="9805462at2"/>
<dbReference type="GO" id="GO:0070929">
    <property type="term" value="P:trans-translation"/>
    <property type="evidence" value="ECO:0007669"/>
    <property type="project" value="UniProtKB-UniRule"/>
</dbReference>
<dbReference type="Proteomes" id="UP000187941">
    <property type="component" value="Chromosome"/>
</dbReference>
<evidence type="ECO:0000256" key="1">
    <source>
        <dbReference type="ARBA" id="ARBA00022490"/>
    </source>
</evidence>
<evidence type="ECO:0000313" key="4">
    <source>
        <dbReference type="EMBL" id="AQG82072.1"/>
    </source>
</evidence>
<accession>A0A1P9X362</accession>
<gene>
    <name evidence="3" type="primary">smpB</name>
    <name evidence="4" type="ORF">AWR27_23910</name>
</gene>
<reference evidence="4 5" key="1">
    <citation type="submission" date="2016-01" db="EMBL/GenBank/DDBJ databases">
        <authorList>
            <person name="Oliw E.H."/>
        </authorList>
    </citation>
    <scope>NUCLEOTIDE SEQUENCE [LARGE SCALE GENOMIC DNA]</scope>
    <source>
        <strain evidence="4 5">DY10</strain>
    </source>
</reference>
<dbReference type="RefSeq" id="WP_077133549.1">
    <property type="nucleotide sequence ID" value="NZ_CP014263.1"/>
</dbReference>
<dbReference type="SUPFAM" id="SSF74982">
    <property type="entry name" value="Small protein B (SmpB)"/>
    <property type="match status" value="1"/>
</dbReference>
<keyword evidence="2 3" id="KW-0694">RNA-binding</keyword>
<dbReference type="NCBIfam" id="TIGR00086">
    <property type="entry name" value="smpB"/>
    <property type="match status" value="1"/>
</dbReference>
<comment type="subcellular location">
    <subcellularLocation>
        <location evidence="3">Cytoplasm</location>
    </subcellularLocation>
    <text evidence="3">The tmRNA-SmpB complex associates with stalled 70S ribosomes.</text>
</comment>